<comment type="caution">
    <text evidence="2">The sequence shown here is derived from an EMBL/GenBank/DDBJ whole genome shotgun (WGS) entry which is preliminary data.</text>
</comment>
<proteinExistence type="predicted"/>
<evidence type="ECO:0008006" key="4">
    <source>
        <dbReference type="Google" id="ProtNLM"/>
    </source>
</evidence>
<feature type="region of interest" description="Disordered" evidence="1">
    <location>
        <begin position="1"/>
        <end position="20"/>
    </location>
</feature>
<feature type="compositionally biased region" description="Polar residues" evidence="1">
    <location>
        <begin position="1"/>
        <end position="17"/>
    </location>
</feature>
<evidence type="ECO:0000256" key="1">
    <source>
        <dbReference type="SAM" id="MobiDB-lite"/>
    </source>
</evidence>
<gene>
    <name evidence="2" type="ORF">L2749_14460</name>
</gene>
<name>A0A9X1Z7C7_9GAMM</name>
<accession>A0A9X1Z7C7</accession>
<keyword evidence="3" id="KW-1185">Reference proteome</keyword>
<protein>
    <recommendedName>
        <fullName evidence="4">Tyr recombinase domain-containing protein</fullName>
    </recommendedName>
</protein>
<evidence type="ECO:0000313" key="3">
    <source>
        <dbReference type="Proteomes" id="UP001139408"/>
    </source>
</evidence>
<evidence type="ECO:0000313" key="2">
    <source>
        <dbReference type="EMBL" id="MCL1106447.1"/>
    </source>
</evidence>
<sequence length="538" mass="62214">MTKKTSLAKQNRSQNSGGVMPDPIKIITTLVKFCHQLKSSSTKYDNQEKLFIVFLYLWLTHQLDVIGGKSDGEVQIEIPDCIKVTAEAECKAHTFRNLKYGNRSWTEYAQFYHTKSDEKIYRWQPIPPSLHHIFNPFLSKMSYGTPWLTQKDKNNLFELINSKWSKPERVKGFPSAVKQSFFKYFTHCVLIDNYLRTIAKNVLLPVDKLHHKSASDYQDLPSGQIRAQIFQAQERFLSRLVKQANTLGWGELLIFFRSIKNNNAPRSQRYKSKVHLLNVIDTNNIPDALKSQSIRHEYHHTSYDDAREIGINEEITVGSIRMIEEHVVADGFKRLEEEILTAKPTQSATLATHIDYYNLCTNHLALLFILLSGARPHHAISIEKRRSFNNQQVCIKDKGRLRLLFLGDYLKQQVEHYLVLQQALISRLPKAVHSELLWYLLDHNGNPTALSAQSVKIFMHARMPNNEPYMLRHRFCQCALTCITPVTLTNHQIDRLMGHSSYGEHLGSDHLFPASIRQTSAFLNTLPVRFNLKEIKYV</sequence>
<dbReference type="EMBL" id="JAKILJ010000034">
    <property type="protein sequence ID" value="MCL1106447.1"/>
    <property type="molecule type" value="Genomic_DNA"/>
</dbReference>
<dbReference type="AlphaFoldDB" id="A0A9X1Z7C7"/>
<dbReference type="RefSeq" id="WP_188926933.1">
    <property type="nucleotide sequence ID" value="NZ_BMQI01000064.1"/>
</dbReference>
<organism evidence="2 3">
    <name type="scientific">Shewanella algicola</name>
    <dbReference type="NCBI Taxonomy" id="640633"/>
    <lineage>
        <taxon>Bacteria</taxon>
        <taxon>Pseudomonadati</taxon>
        <taxon>Pseudomonadota</taxon>
        <taxon>Gammaproteobacteria</taxon>
        <taxon>Alteromonadales</taxon>
        <taxon>Shewanellaceae</taxon>
        <taxon>Shewanella</taxon>
    </lineage>
</organism>
<reference evidence="2" key="1">
    <citation type="submission" date="2022-01" db="EMBL/GenBank/DDBJ databases">
        <title>Whole genome-based taxonomy of the Shewanellaceae.</title>
        <authorList>
            <person name="Martin-Rodriguez A.J."/>
        </authorList>
    </citation>
    <scope>NUCLEOTIDE SEQUENCE</scope>
    <source>
        <strain evidence="2">DSM 23803</strain>
    </source>
</reference>
<dbReference type="Proteomes" id="UP001139408">
    <property type="component" value="Unassembled WGS sequence"/>
</dbReference>